<dbReference type="EMBL" id="CAXIEN010000104">
    <property type="protein sequence ID" value="CAL1277782.1"/>
    <property type="molecule type" value="Genomic_DNA"/>
</dbReference>
<gene>
    <name evidence="1" type="ORF">LARSCL_LOCUS5335</name>
    <name evidence="2" type="ORF">LARSCL_LOCUS9406</name>
</gene>
<dbReference type="AlphaFoldDB" id="A0AAV1ZJB2"/>
<sequence>LQIFMIRWLSNLAILCQNLTIVDIV</sequence>
<proteinExistence type="predicted"/>
<feature type="non-terminal residue" evidence="1">
    <location>
        <position position="1"/>
    </location>
</feature>
<dbReference type="Proteomes" id="UP001497382">
    <property type="component" value="Unassembled WGS sequence"/>
</dbReference>
<keyword evidence="3" id="KW-1185">Reference proteome</keyword>
<dbReference type="EMBL" id="CAXIEN010000049">
    <property type="protein sequence ID" value="CAL1270518.1"/>
    <property type="molecule type" value="Genomic_DNA"/>
</dbReference>
<name>A0AAV1ZJB2_9ARAC</name>
<organism evidence="1 3">
    <name type="scientific">Larinioides sclopetarius</name>
    <dbReference type="NCBI Taxonomy" id="280406"/>
    <lineage>
        <taxon>Eukaryota</taxon>
        <taxon>Metazoa</taxon>
        <taxon>Ecdysozoa</taxon>
        <taxon>Arthropoda</taxon>
        <taxon>Chelicerata</taxon>
        <taxon>Arachnida</taxon>
        <taxon>Araneae</taxon>
        <taxon>Araneomorphae</taxon>
        <taxon>Entelegynae</taxon>
        <taxon>Araneoidea</taxon>
        <taxon>Araneidae</taxon>
        <taxon>Larinioides</taxon>
    </lineage>
</organism>
<accession>A0AAV1ZJB2</accession>
<evidence type="ECO:0000313" key="2">
    <source>
        <dbReference type="EMBL" id="CAL1277782.1"/>
    </source>
</evidence>
<evidence type="ECO:0000313" key="1">
    <source>
        <dbReference type="EMBL" id="CAL1270518.1"/>
    </source>
</evidence>
<evidence type="ECO:0000313" key="3">
    <source>
        <dbReference type="Proteomes" id="UP001497382"/>
    </source>
</evidence>
<comment type="caution">
    <text evidence="1">The sequence shown here is derived from an EMBL/GenBank/DDBJ whole genome shotgun (WGS) entry which is preliminary data.</text>
</comment>
<reference evidence="1 3" key="1">
    <citation type="submission" date="2024-04" db="EMBL/GenBank/DDBJ databases">
        <authorList>
            <person name="Rising A."/>
            <person name="Reimegard J."/>
            <person name="Sonavane S."/>
            <person name="Akerstrom W."/>
            <person name="Nylinder S."/>
            <person name="Hedman E."/>
            <person name="Kallberg Y."/>
        </authorList>
    </citation>
    <scope>NUCLEOTIDE SEQUENCE [LARGE SCALE GENOMIC DNA]</scope>
</reference>
<protein>
    <submittedName>
        <fullName evidence="1">Uncharacterized protein</fullName>
    </submittedName>
</protein>